<dbReference type="AlphaFoldDB" id="M2NKT5"/>
<dbReference type="RefSeq" id="XP_007672560.1">
    <property type="nucleotide sequence ID" value="XM_007674370.1"/>
</dbReference>
<dbReference type="HOGENOM" id="CLU_1539742_0_0_1"/>
<proteinExistence type="predicted"/>
<name>M2NKT5_BAUPA</name>
<evidence type="ECO:0000313" key="1">
    <source>
        <dbReference type="EMBL" id="EMD00060.1"/>
    </source>
</evidence>
<dbReference type="EMBL" id="KB445551">
    <property type="protein sequence ID" value="EMD00060.1"/>
    <property type="molecule type" value="Genomic_DNA"/>
</dbReference>
<dbReference type="InterPro" id="IPR038883">
    <property type="entry name" value="AN11006-like"/>
</dbReference>
<dbReference type="GeneID" id="19109795"/>
<sequence length="174" mass="20425">MDSNFANLSEEFEQIYLEPQSLTSFRLFDLPPELWLRICEVAVISPVPVNVTRVPFQQQQAQRVQQPAITRTCRLLRQEALPMFYKNNTFEAWHFCQPWTCPRQWLLAIGRGNLLQMGRLKIYTQNDKEFWQGCFERAGLKDVEIREVEGAEVEEPCPAHKNHLTLDTVLVTFR</sequence>
<accession>M2NKT5</accession>
<evidence type="ECO:0000313" key="2">
    <source>
        <dbReference type="Proteomes" id="UP000011761"/>
    </source>
</evidence>
<dbReference type="Proteomes" id="UP000011761">
    <property type="component" value="Unassembled WGS sequence"/>
</dbReference>
<evidence type="ECO:0008006" key="3">
    <source>
        <dbReference type="Google" id="ProtNLM"/>
    </source>
</evidence>
<gene>
    <name evidence="1" type="ORF">BAUCODRAFT_21723</name>
</gene>
<dbReference type="eggNOG" id="ENOG502RG25">
    <property type="taxonomic scope" value="Eukaryota"/>
</dbReference>
<keyword evidence="2" id="KW-1185">Reference proteome</keyword>
<reference evidence="1 2" key="1">
    <citation type="journal article" date="2012" name="PLoS Pathog.">
        <title>Diverse lifestyles and strategies of plant pathogenesis encoded in the genomes of eighteen Dothideomycetes fungi.</title>
        <authorList>
            <person name="Ohm R.A."/>
            <person name="Feau N."/>
            <person name="Henrissat B."/>
            <person name="Schoch C.L."/>
            <person name="Horwitz B.A."/>
            <person name="Barry K.W."/>
            <person name="Condon B.J."/>
            <person name="Copeland A.C."/>
            <person name="Dhillon B."/>
            <person name="Glaser F."/>
            <person name="Hesse C.N."/>
            <person name="Kosti I."/>
            <person name="LaButti K."/>
            <person name="Lindquist E.A."/>
            <person name="Lucas S."/>
            <person name="Salamov A.A."/>
            <person name="Bradshaw R.E."/>
            <person name="Ciuffetti L."/>
            <person name="Hamelin R.C."/>
            <person name="Kema G.H.J."/>
            <person name="Lawrence C."/>
            <person name="Scott J.A."/>
            <person name="Spatafora J.W."/>
            <person name="Turgeon B.G."/>
            <person name="de Wit P.J.G.M."/>
            <person name="Zhong S."/>
            <person name="Goodwin S.B."/>
            <person name="Grigoriev I.V."/>
        </authorList>
    </citation>
    <scope>NUCLEOTIDE SEQUENCE [LARGE SCALE GENOMIC DNA]</scope>
    <source>
        <strain evidence="1 2">UAMH 10762</strain>
    </source>
</reference>
<dbReference type="PANTHER" id="PTHR42085:SF4">
    <property type="entry name" value="F-BOX DOMAIN-CONTAINING PROTEIN"/>
    <property type="match status" value="1"/>
</dbReference>
<dbReference type="OrthoDB" id="3646601at2759"/>
<protein>
    <recommendedName>
        <fullName evidence="3">F-box domain-containing protein</fullName>
    </recommendedName>
</protein>
<dbReference type="PANTHER" id="PTHR42085">
    <property type="entry name" value="F-BOX DOMAIN-CONTAINING PROTEIN"/>
    <property type="match status" value="1"/>
</dbReference>
<dbReference type="KEGG" id="bcom:BAUCODRAFT_21723"/>
<organism evidence="1 2">
    <name type="scientific">Baudoinia panamericana (strain UAMH 10762)</name>
    <name type="common">Angels' share fungus</name>
    <name type="synonym">Baudoinia compniacensis (strain UAMH 10762)</name>
    <dbReference type="NCBI Taxonomy" id="717646"/>
    <lineage>
        <taxon>Eukaryota</taxon>
        <taxon>Fungi</taxon>
        <taxon>Dikarya</taxon>
        <taxon>Ascomycota</taxon>
        <taxon>Pezizomycotina</taxon>
        <taxon>Dothideomycetes</taxon>
        <taxon>Dothideomycetidae</taxon>
        <taxon>Mycosphaerellales</taxon>
        <taxon>Teratosphaeriaceae</taxon>
        <taxon>Baudoinia</taxon>
    </lineage>
</organism>